<dbReference type="SUPFAM" id="SSF53649">
    <property type="entry name" value="Alkaline phosphatase-like"/>
    <property type="match status" value="1"/>
</dbReference>
<dbReference type="AlphaFoldDB" id="A0A383CTN3"/>
<dbReference type="EMBL" id="UINC01211700">
    <property type="protein sequence ID" value="SVE35706.1"/>
    <property type="molecule type" value="Genomic_DNA"/>
</dbReference>
<name>A0A383CTN3_9ZZZZ</name>
<gene>
    <name evidence="1" type="ORF">METZ01_LOCUS488560</name>
</gene>
<accession>A0A383CTN3</accession>
<sequence length="238" mass="26987">EDSPPLSVDVVTECVAPHLKRGRQVFFVVIDCLRLDHWMILEPMISEFFNVKRSYHYSILPTATPYSRNALFSGLFPTEIAKKRPDLWSTGNEDEHSLNRHEHLFLDQQIADLGIRLKQNTHYVKVLDAAEGQNFVRKVDSLNSVPLVSVVYNFLDMLVHGRSQSGLLLEIAPDESGFRSLVQSWFEHSSLFEVLKKISRTDAVVVLTTDHGAVKGTRATVVHGDRQTSTSLRYKLGK</sequence>
<organism evidence="1">
    <name type="scientific">marine metagenome</name>
    <dbReference type="NCBI Taxonomy" id="408172"/>
    <lineage>
        <taxon>unclassified sequences</taxon>
        <taxon>metagenomes</taxon>
        <taxon>ecological metagenomes</taxon>
    </lineage>
</organism>
<dbReference type="Pfam" id="PF08665">
    <property type="entry name" value="PglZ"/>
    <property type="match status" value="1"/>
</dbReference>
<feature type="non-terminal residue" evidence="1">
    <location>
        <position position="238"/>
    </location>
</feature>
<reference evidence="1" key="1">
    <citation type="submission" date="2018-05" db="EMBL/GenBank/DDBJ databases">
        <authorList>
            <person name="Lanie J.A."/>
            <person name="Ng W.-L."/>
            <person name="Kazmierczak K.M."/>
            <person name="Andrzejewski T.M."/>
            <person name="Davidsen T.M."/>
            <person name="Wayne K.J."/>
            <person name="Tettelin H."/>
            <person name="Glass J.I."/>
            <person name="Rusch D."/>
            <person name="Podicherti R."/>
            <person name="Tsui H.-C.T."/>
            <person name="Winkler M.E."/>
        </authorList>
    </citation>
    <scope>NUCLEOTIDE SEQUENCE</scope>
</reference>
<protein>
    <submittedName>
        <fullName evidence="1">Uncharacterized protein</fullName>
    </submittedName>
</protein>
<feature type="non-terminal residue" evidence="1">
    <location>
        <position position="1"/>
    </location>
</feature>
<evidence type="ECO:0000313" key="1">
    <source>
        <dbReference type="EMBL" id="SVE35706.1"/>
    </source>
</evidence>
<dbReference type="InterPro" id="IPR017850">
    <property type="entry name" value="Alkaline_phosphatase_core_sf"/>
</dbReference>
<proteinExistence type="predicted"/>